<reference evidence="2 4" key="1">
    <citation type="submission" date="2023-01" db="EMBL/GenBank/DDBJ databases">
        <authorList>
            <person name="Whitehead M."/>
        </authorList>
    </citation>
    <scope>NUCLEOTIDE SEQUENCE [LARGE SCALE GENOMIC DNA]</scope>
</reference>
<feature type="signal peptide" evidence="1">
    <location>
        <begin position="1"/>
        <end position="20"/>
    </location>
</feature>
<keyword evidence="4" id="KW-1185">Reference proteome</keyword>
<accession>A0AAV0VGH6</accession>
<comment type="caution">
    <text evidence="2">The sequence shown here is derived from an EMBL/GenBank/DDBJ whole genome shotgun (WGS) entry which is preliminary data.</text>
</comment>
<name>A0AAV0VGH6_9HEMI</name>
<keyword evidence="1" id="KW-0732">Signal</keyword>
<dbReference type="AlphaFoldDB" id="A0AAV0VGH6"/>
<proteinExistence type="predicted"/>
<evidence type="ECO:0000313" key="3">
    <source>
        <dbReference type="EMBL" id="CAI6352139.1"/>
    </source>
</evidence>
<dbReference type="EMBL" id="CARXXK010000001">
    <property type="protein sequence ID" value="CAI6343328.1"/>
    <property type="molecule type" value="Genomic_DNA"/>
</dbReference>
<evidence type="ECO:0000313" key="4">
    <source>
        <dbReference type="Proteomes" id="UP001160148"/>
    </source>
</evidence>
<evidence type="ECO:0000313" key="2">
    <source>
        <dbReference type="EMBL" id="CAI6343328.1"/>
    </source>
</evidence>
<organism evidence="2 4">
    <name type="scientific">Macrosiphum euphorbiae</name>
    <name type="common">potato aphid</name>
    <dbReference type="NCBI Taxonomy" id="13131"/>
    <lineage>
        <taxon>Eukaryota</taxon>
        <taxon>Metazoa</taxon>
        <taxon>Ecdysozoa</taxon>
        <taxon>Arthropoda</taxon>
        <taxon>Hexapoda</taxon>
        <taxon>Insecta</taxon>
        <taxon>Pterygota</taxon>
        <taxon>Neoptera</taxon>
        <taxon>Paraneoptera</taxon>
        <taxon>Hemiptera</taxon>
        <taxon>Sternorrhyncha</taxon>
        <taxon>Aphidomorpha</taxon>
        <taxon>Aphidoidea</taxon>
        <taxon>Aphididae</taxon>
        <taxon>Macrosiphini</taxon>
        <taxon>Macrosiphum</taxon>
    </lineage>
</organism>
<feature type="chain" id="PRO_5044713937" evidence="1">
    <location>
        <begin position="21"/>
        <end position="148"/>
    </location>
</feature>
<gene>
    <name evidence="2" type="ORF">MEUPH1_LOCUS611</name>
    <name evidence="3" type="ORF">MEUPH1_LOCUS8419</name>
</gene>
<dbReference type="EMBL" id="CARXXK010000001">
    <property type="protein sequence ID" value="CAI6352139.1"/>
    <property type="molecule type" value="Genomic_DNA"/>
</dbReference>
<evidence type="ECO:0000256" key="1">
    <source>
        <dbReference type="SAM" id="SignalP"/>
    </source>
</evidence>
<dbReference type="Proteomes" id="UP001160148">
    <property type="component" value="Unassembled WGS sequence"/>
</dbReference>
<protein>
    <submittedName>
        <fullName evidence="2">Uncharacterized protein</fullName>
    </submittedName>
</protein>
<sequence length="148" mass="16496">MNSFVFITLVTLSVVLSSSAYYYGVSPITLCMKSDYSWCTNVSYPNSCVNMDTVIMTRTGMINSTGHDISNGTVTAFKTIESVIVRDADSIEDKCIVLYHTYNCQGHSLVLNGSKHPAANLYDLNFSNMAESYRPCTEKSLSWLRDNK</sequence>